<dbReference type="PANTHER" id="PTHR30118">
    <property type="entry name" value="HTH-TYPE TRANSCRIPTIONAL REGULATOR LEUO-RELATED"/>
    <property type="match status" value="1"/>
</dbReference>
<dbReference type="InterPro" id="IPR036390">
    <property type="entry name" value="WH_DNA-bd_sf"/>
</dbReference>
<dbReference type="Pfam" id="PF00126">
    <property type="entry name" value="HTH_1"/>
    <property type="match status" value="1"/>
</dbReference>
<evidence type="ECO:0000256" key="1">
    <source>
        <dbReference type="ARBA" id="ARBA00009437"/>
    </source>
</evidence>
<organism evidence="5 6">
    <name type="scientific">Piscinibacter gummiphilus</name>
    <dbReference type="NCBI Taxonomy" id="946333"/>
    <lineage>
        <taxon>Bacteria</taxon>
        <taxon>Pseudomonadati</taxon>
        <taxon>Pseudomonadota</taxon>
        <taxon>Betaproteobacteria</taxon>
        <taxon>Burkholderiales</taxon>
        <taxon>Sphaerotilaceae</taxon>
        <taxon>Piscinibacter</taxon>
    </lineage>
</organism>
<dbReference type="Proteomes" id="UP000193427">
    <property type="component" value="Chromosome"/>
</dbReference>
<keyword evidence="3" id="KW-0238">DNA-binding</keyword>
<dbReference type="OrthoDB" id="8557381at2"/>
<dbReference type="EMBL" id="CP015118">
    <property type="protein sequence ID" value="ARN20134.1"/>
    <property type="molecule type" value="Genomic_DNA"/>
</dbReference>
<dbReference type="InterPro" id="IPR000847">
    <property type="entry name" value="LysR_HTH_N"/>
</dbReference>
<dbReference type="GO" id="GO:0003677">
    <property type="term" value="F:DNA binding"/>
    <property type="evidence" value="ECO:0007669"/>
    <property type="project" value="UniProtKB-KW"/>
</dbReference>
<dbReference type="InterPro" id="IPR036388">
    <property type="entry name" value="WH-like_DNA-bd_sf"/>
</dbReference>
<dbReference type="KEGG" id="rgu:A4W93_09545"/>
<dbReference type="CDD" id="cd08461">
    <property type="entry name" value="PBP2_DntR_like_3"/>
    <property type="match status" value="1"/>
</dbReference>
<evidence type="ECO:0000313" key="5">
    <source>
        <dbReference type="EMBL" id="ARN20134.1"/>
    </source>
</evidence>
<reference evidence="5 6" key="1">
    <citation type="submission" date="2016-04" db="EMBL/GenBank/DDBJ databases">
        <title>Complete genome sequence of natural rubber-degrading, novel Gram-negative bacterium, Rhizobacter gummiphilus strain NS21.</title>
        <authorList>
            <person name="Tabata M."/>
            <person name="Kasai D."/>
            <person name="Fukuda M."/>
        </authorList>
    </citation>
    <scope>NUCLEOTIDE SEQUENCE [LARGE SCALE GENOMIC DNA]</scope>
    <source>
        <strain evidence="5 6">NS21</strain>
    </source>
</reference>
<comment type="similarity">
    <text evidence="1">Belongs to the LysR transcriptional regulatory family.</text>
</comment>
<dbReference type="AlphaFoldDB" id="A0A1W6L7C7"/>
<dbReference type="Gene3D" id="1.10.10.10">
    <property type="entry name" value="Winged helix-like DNA-binding domain superfamily/Winged helix DNA-binding domain"/>
    <property type="match status" value="1"/>
</dbReference>
<keyword evidence="2" id="KW-0805">Transcription regulation</keyword>
<gene>
    <name evidence="5" type="ORF">A4W93_09545</name>
</gene>
<dbReference type="Gene3D" id="3.40.190.10">
    <property type="entry name" value="Periplasmic binding protein-like II"/>
    <property type="match status" value="2"/>
</dbReference>
<dbReference type="SUPFAM" id="SSF46785">
    <property type="entry name" value="Winged helix' DNA-binding domain"/>
    <property type="match status" value="1"/>
</dbReference>
<dbReference type="SUPFAM" id="SSF53850">
    <property type="entry name" value="Periplasmic binding protein-like II"/>
    <property type="match status" value="1"/>
</dbReference>
<keyword evidence="6" id="KW-1185">Reference proteome</keyword>
<evidence type="ECO:0000313" key="6">
    <source>
        <dbReference type="Proteomes" id="UP000193427"/>
    </source>
</evidence>
<evidence type="ECO:0000256" key="2">
    <source>
        <dbReference type="ARBA" id="ARBA00023015"/>
    </source>
</evidence>
<dbReference type="RefSeq" id="WP_085750401.1">
    <property type="nucleotide sequence ID" value="NZ_BSPR01000016.1"/>
</dbReference>
<evidence type="ECO:0000256" key="4">
    <source>
        <dbReference type="ARBA" id="ARBA00023163"/>
    </source>
</evidence>
<sequence>MAADIRTTDLNLLKTLDALLDERSVTRAAERLRLTQPAVSGMLTRLRETFGDPLFVRSQRGIVPTLRALELAGPVKQLLQDAETLLRPSAFVPADARMTLTIASTDYAMQAVLVPFLAALRRQASGIRVAVLPVDDARLPVQMERGEIDLSLIAPDDTPDALHSRRLFDERYVCVMREDHPAASEPLTLDRFCALDHALVSYTGGAFRGVTDDALAAMGRERRVTLSVKSFLLLPEILRHSDLIAVVPSRLARQAKGLHVVAPPVEVPGFTKILGWHERTHYNPGHRWLRDLMVETCGEPPVD</sequence>
<keyword evidence="4" id="KW-0804">Transcription</keyword>
<dbReference type="GO" id="GO:0003700">
    <property type="term" value="F:DNA-binding transcription factor activity"/>
    <property type="evidence" value="ECO:0007669"/>
    <property type="project" value="InterPro"/>
</dbReference>
<accession>A0A1W6L7C7</accession>
<dbReference type="PANTHER" id="PTHR30118:SF15">
    <property type="entry name" value="TRANSCRIPTIONAL REGULATORY PROTEIN"/>
    <property type="match status" value="1"/>
</dbReference>
<protein>
    <submittedName>
        <fullName evidence="5">Transcriptional regulator</fullName>
    </submittedName>
</protein>
<dbReference type="Pfam" id="PF03466">
    <property type="entry name" value="LysR_substrate"/>
    <property type="match status" value="1"/>
</dbReference>
<dbReference type="InterPro" id="IPR050389">
    <property type="entry name" value="LysR-type_TF"/>
</dbReference>
<proteinExistence type="inferred from homology"/>
<dbReference type="InterPro" id="IPR005119">
    <property type="entry name" value="LysR_subst-bd"/>
</dbReference>
<dbReference type="PROSITE" id="PS50931">
    <property type="entry name" value="HTH_LYSR"/>
    <property type="match status" value="1"/>
</dbReference>
<dbReference type="PRINTS" id="PR00039">
    <property type="entry name" value="HTHLYSR"/>
</dbReference>
<name>A0A1W6L7C7_9BURK</name>
<evidence type="ECO:0000256" key="3">
    <source>
        <dbReference type="ARBA" id="ARBA00023125"/>
    </source>
</evidence>